<proteinExistence type="predicted"/>
<dbReference type="GO" id="GO:0003700">
    <property type="term" value="F:DNA-binding transcription factor activity"/>
    <property type="evidence" value="ECO:0007669"/>
    <property type="project" value="TreeGrafter"/>
</dbReference>
<dbReference type="PROSITE" id="PS00356">
    <property type="entry name" value="HTH_LACI_1"/>
    <property type="match status" value="1"/>
</dbReference>
<dbReference type="Gene3D" id="3.40.50.2300">
    <property type="match status" value="2"/>
</dbReference>
<gene>
    <name evidence="5" type="ORF">FYC51_05425</name>
</gene>
<dbReference type="InterPro" id="IPR000843">
    <property type="entry name" value="HTH_LacI"/>
</dbReference>
<dbReference type="PANTHER" id="PTHR30146">
    <property type="entry name" value="LACI-RELATED TRANSCRIPTIONAL REPRESSOR"/>
    <property type="match status" value="1"/>
</dbReference>
<organism evidence="5 6">
    <name type="scientific">Agromyces mariniharenae</name>
    <dbReference type="NCBI Taxonomy" id="2604423"/>
    <lineage>
        <taxon>Bacteria</taxon>
        <taxon>Bacillati</taxon>
        <taxon>Actinomycetota</taxon>
        <taxon>Actinomycetes</taxon>
        <taxon>Micrococcales</taxon>
        <taxon>Microbacteriaceae</taxon>
        <taxon>Agromyces</taxon>
    </lineage>
</organism>
<evidence type="ECO:0000313" key="5">
    <source>
        <dbReference type="EMBL" id="TYL53144.1"/>
    </source>
</evidence>
<dbReference type="Proteomes" id="UP000325243">
    <property type="component" value="Unassembled WGS sequence"/>
</dbReference>
<evidence type="ECO:0000256" key="2">
    <source>
        <dbReference type="ARBA" id="ARBA00023125"/>
    </source>
</evidence>
<evidence type="ECO:0000256" key="3">
    <source>
        <dbReference type="ARBA" id="ARBA00023163"/>
    </source>
</evidence>
<feature type="domain" description="HTH lacI-type" evidence="4">
    <location>
        <begin position="21"/>
        <end position="75"/>
    </location>
</feature>
<dbReference type="Pfam" id="PF00356">
    <property type="entry name" value="LacI"/>
    <property type="match status" value="1"/>
</dbReference>
<dbReference type="SUPFAM" id="SSF53822">
    <property type="entry name" value="Periplasmic binding protein-like I"/>
    <property type="match status" value="1"/>
</dbReference>
<dbReference type="AlphaFoldDB" id="A0A5S4V1X9"/>
<sequence length="347" mass="37460">MRSRPGRERDLTEVRASPKRPTIMDVARLAGVSHQTVSRYLRFQGGLKPATVERVDAAIRELNYRPNLVARSMRTRRSGRVAILMPTVAFNPARMLAGATAAAHAAGYAVDVLSLEGGAEARTERILELADSGQVEGILSLAPITPSSDELLARDAAIVGSSDFDDEMRGIGELADGSPVRELIARLADLGHRRFLHVAGSQDFASARGRRQTYLDSIDELGLESAGVFDGDWTAESGIRAVDRLDERDRPTAIIAANDLVASGVIRGARDRGWSVPEDLSVTGWDNVPVGQFLSPSLTTVDIDLERLGSNAMKRLIASVRKEPDPAPDAPISRIIWRESVGPAPTD</sequence>
<dbReference type="InterPro" id="IPR046335">
    <property type="entry name" value="LacI/GalR-like_sensor"/>
</dbReference>
<dbReference type="Pfam" id="PF13377">
    <property type="entry name" value="Peripla_BP_3"/>
    <property type="match status" value="1"/>
</dbReference>
<keyword evidence="2" id="KW-0238">DNA-binding</keyword>
<dbReference type="Gene3D" id="1.10.260.40">
    <property type="entry name" value="lambda repressor-like DNA-binding domains"/>
    <property type="match status" value="1"/>
</dbReference>
<name>A0A5S4V1X9_9MICO</name>
<dbReference type="GO" id="GO:0000976">
    <property type="term" value="F:transcription cis-regulatory region binding"/>
    <property type="evidence" value="ECO:0007669"/>
    <property type="project" value="TreeGrafter"/>
</dbReference>
<evidence type="ECO:0000313" key="6">
    <source>
        <dbReference type="Proteomes" id="UP000325243"/>
    </source>
</evidence>
<keyword evidence="6" id="KW-1185">Reference proteome</keyword>
<dbReference type="PROSITE" id="PS50932">
    <property type="entry name" value="HTH_LACI_2"/>
    <property type="match status" value="1"/>
</dbReference>
<dbReference type="SUPFAM" id="SSF47413">
    <property type="entry name" value="lambda repressor-like DNA-binding domains"/>
    <property type="match status" value="1"/>
</dbReference>
<dbReference type="InterPro" id="IPR028082">
    <property type="entry name" value="Peripla_BP_I"/>
</dbReference>
<evidence type="ECO:0000259" key="4">
    <source>
        <dbReference type="PROSITE" id="PS50932"/>
    </source>
</evidence>
<accession>A0A5S4V1X9</accession>
<dbReference type="SMART" id="SM00354">
    <property type="entry name" value="HTH_LACI"/>
    <property type="match status" value="1"/>
</dbReference>
<keyword evidence="1" id="KW-0805">Transcription regulation</keyword>
<keyword evidence="3" id="KW-0804">Transcription</keyword>
<reference evidence="5 6" key="1">
    <citation type="submission" date="2019-08" db="EMBL/GenBank/DDBJ databases">
        <authorList>
            <person name="Hu J."/>
        </authorList>
    </citation>
    <scope>NUCLEOTIDE SEQUENCE [LARGE SCALE GENOMIC DNA]</scope>
    <source>
        <strain evidence="5 6">NEAU-184</strain>
    </source>
</reference>
<evidence type="ECO:0000256" key="1">
    <source>
        <dbReference type="ARBA" id="ARBA00023015"/>
    </source>
</evidence>
<dbReference type="PANTHER" id="PTHR30146:SF109">
    <property type="entry name" value="HTH-TYPE TRANSCRIPTIONAL REGULATOR GALS"/>
    <property type="match status" value="1"/>
</dbReference>
<comment type="caution">
    <text evidence="5">The sequence shown here is derived from an EMBL/GenBank/DDBJ whole genome shotgun (WGS) entry which is preliminary data.</text>
</comment>
<dbReference type="CDD" id="cd01392">
    <property type="entry name" value="HTH_LacI"/>
    <property type="match status" value="1"/>
</dbReference>
<dbReference type="InterPro" id="IPR010982">
    <property type="entry name" value="Lambda_DNA-bd_dom_sf"/>
</dbReference>
<protein>
    <submittedName>
        <fullName evidence="5">LacI family transcriptional regulator</fullName>
    </submittedName>
</protein>
<dbReference type="EMBL" id="VSSB01000001">
    <property type="protein sequence ID" value="TYL53144.1"/>
    <property type="molecule type" value="Genomic_DNA"/>
</dbReference>